<comment type="caution">
    <text evidence="2">The sequence shown here is derived from an EMBL/GenBank/DDBJ whole genome shotgun (WGS) entry which is preliminary data.</text>
</comment>
<keyword evidence="1" id="KW-0472">Membrane</keyword>
<dbReference type="Pfam" id="PF18952">
    <property type="entry name" value="DUF5696"/>
    <property type="match status" value="1"/>
</dbReference>
<feature type="transmembrane region" description="Helical" evidence="1">
    <location>
        <begin position="7"/>
        <end position="24"/>
    </location>
</feature>
<keyword evidence="3" id="KW-1185">Reference proteome</keyword>
<dbReference type="RefSeq" id="WP_307398112.1">
    <property type="nucleotide sequence ID" value="NZ_BAAADK010000027.1"/>
</dbReference>
<keyword evidence="1" id="KW-1133">Transmembrane helix</keyword>
<reference evidence="2 3" key="1">
    <citation type="submission" date="2023-07" db="EMBL/GenBank/DDBJ databases">
        <title>Genomic Encyclopedia of Type Strains, Phase IV (KMG-IV): sequencing the most valuable type-strain genomes for metagenomic binning, comparative biology and taxonomic classification.</title>
        <authorList>
            <person name="Goeker M."/>
        </authorList>
    </citation>
    <scope>NUCLEOTIDE SEQUENCE [LARGE SCALE GENOMIC DNA]</scope>
    <source>
        <strain evidence="2 3">DSM 12751</strain>
    </source>
</reference>
<dbReference type="Proteomes" id="UP001235840">
    <property type="component" value="Unassembled WGS sequence"/>
</dbReference>
<sequence>MAKRRGWLGIGVILFLVSVSLIYVQGQTASPSSEELESVVGTTLNDIEFKSNRFTQPDSQDESIESIEVGSEYTLIAESEELSLFVNEENAAIKIQDKRSDYVWSSTPTAEDMEVGSLNAEWQGNVMSPVLVRYVTTSAQIRSGSLSTLEGEIVEFEEIDQGFRAQIVLEGLEASFELIVKLDEGALVVQVPDESIQEEGTMRLQSIQMYPFLGATKGATVPGYMFVPDGSGALIRYQEGNTRYDEPFSRYIYGSDPSLQTRFFASSFLQPVTLPVFGMVHGEDQHGYVAIVEDGKYQAEIMAYPSGITTDMNWVSARFTLRHVYFQPTSRNMGGINSYQRERSKEDKQVRYLFLTGDEANYGGMAKAYREYLIERQALPEKTQANEDIPLRVEFLGAEVEPGMIRQSLVQMTTFEQVQTIIQALEERDISNIRAVYQGWSKGGYSGRNPDKFPVERSLGGKAGLEELQEFFADREASLFLGADYTSAFEKAKQFNPRSDAVRRITNHVLSRPLGNEVSSSQIYDIDVYYMNPQKAYELAQEDVQEFGELGIEGIAATQLATELFSDYHQQQRMSRKETATAYTQLAELLRVSTGELAVYSAHDFLLPFADELFDAPMSSSQYMYVTDAVPFLQMVLHGSVNYYVSPINFQANPEEQVLRMVEYGAYPSYYLTYEHARLLRNTASSHIFTSEYMNWLNTIQSHYSRVNQALRHVQSATMEERSVLDWGVVQVQYSNGVQIFVNYTGDDFQVEGTTIPARDFLVIGGEDQ</sequence>
<organism evidence="2 3">
    <name type="scientific">Caldalkalibacillus horti</name>
    <dbReference type="NCBI Taxonomy" id="77523"/>
    <lineage>
        <taxon>Bacteria</taxon>
        <taxon>Bacillati</taxon>
        <taxon>Bacillota</taxon>
        <taxon>Bacilli</taxon>
        <taxon>Bacillales</taxon>
        <taxon>Bacillaceae</taxon>
        <taxon>Caldalkalibacillus</taxon>
    </lineage>
</organism>
<evidence type="ECO:0000313" key="2">
    <source>
        <dbReference type="EMBL" id="MDQ0168408.1"/>
    </source>
</evidence>
<dbReference type="InterPro" id="IPR043751">
    <property type="entry name" value="DUF5696"/>
</dbReference>
<protein>
    <submittedName>
        <fullName evidence="2">Uncharacterized protein</fullName>
    </submittedName>
</protein>
<gene>
    <name evidence="2" type="ORF">J2S11_004370</name>
</gene>
<proteinExistence type="predicted"/>
<evidence type="ECO:0000313" key="3">
    <source>
        <dbReference type="Proteomes" id="UP001235840"/>
    </source>
</evidence>
<accession>A0ABT9W588</accession>
<name>A0ABT9W588_9BACI</name>
<evidence type="ECO:0000256" key="1">
    <source>
        <dbReference type="SAM" id="Phobius"/>
    </source>
</evidence>
<dbReference type="EMBL" id="JAUSTY010000031">
    <property type="protein sequence ID" value="MDQ0168408.1"/>
    <property type="molecule type" value="Genomic_DNA"/>
</dbReference>
<dbReference type="Gene3D" id="3.20.20.80">
    <property type="entry name" value="Glycosidases"/>
    <property type="match status" value="1"/>
</dbReference>
<keyword evidence="1" id="KW-0812">Transmembrane</keyword>